<evidence type="ECO:0000313" key="1">
    <source>
        <dbReference type="EMBL" id="GIO37290.1"/>
    </source>
</evidence>
<dbReference type="EMBL" id="BORR01000007">
    <property type="protein sequence ID" value="GIO37290.1"/>
    <property type="molecule type" value="Genomic_DNA"/>
</dbReference>
<evidence type="ECO:0008006" key="3">
    <source>
        <dbReference type="Google" id="ProtNLM"/>
    </source>
</evidence>
<dbReference type="RefSeq" id="WP_212939576.1">
    <property type="nucleotide sequence ID" value="NZ_BORR01000007.1"/>
</dbReference>
<comment type="caution">
    <text evidence="1">The sequence shown here is derived from an EMBL/GenBank/DDBJ whole genome shotgun (WGS) entry which is preliminary data.</text>
</comment>
<dbReference type="Proteomes" id="UP000681162">
    <property type="component" value="Unassembled WGS sequence"/>
</dbReference>
<organism evidence="1 2">
    <name type="scientific">Paenibacillus antibioticophila</name>
    <dbReference type="NCBI Taxonomy" id="1274374"/>
    <lineage>
        <taxon>Bacteria</taxon>
        <taxon>Bacillati</taxon>
        <taxon>Bacillota</taxon>
        <taxon>Bacilli</taxon>
        <taxon>Bacillales</taxon>
        <taxon>Paenibacillaceae</taxon>
        <taxon>Paenibacillus</taxon>
    </lineage>
</organism>
<proteinExistence type="predicted"/>
<dbReference type="AlphaFoldDB" id="A0A919XUT9"/>
<reference evidence="1 2" key="1">
    <citation type="submission" date="2021-03" db="EMBL/GenBank/DDBJ databases">
        <title>Antimicrobial resistance genes in bacteria isolated from Japanese honey, and their potential for conferring macrolide and lincosamide resistance in the American foulbrood pathogen Paenibacillus larvae.</title>
        <authorList>
            <person name="Okamoto M."/>
            <person name="Kumagai M."/>
            <person name="Kanamori H."/>
            <person name="Takamatsu D."/>
        </authorList>
    </citation>
    <scope>NUCLEOTIDE SEQUENCE [LARGE SCALE GENOMIC DNA]</scope>
    <source>
        <strain evidence="1 2">J41TS12</strain>
    </source>
</reference>
<keyword evidence="2" id="KW-1185">Reference proteome</keyword>
<accession>A0A919XUT9</accession>
<name>A0A919XUT9_9BACL</name>
<protein>
    <recommendedName>
        <fullName evidence="3">F0F1-type ATP synthase</fullName>
    </recommendedName>
</protein>
<gene>
    <name evidence="1" type="ORF">J41TS12_21510</name>
</gene>
<evidence type="ECO:0000313" key="2">
    <source>
        <dbReference type="Proteomes" id="UP000681162"/>
    </source>
</evidence>
<sequence length="325" mass="36505">MKITDWSLIFVIILLPLCVMAGWDSGQLRQTRVLEIQYTTALRTAVQDAGIVLTRNYLQADEYGYASDKQSRVNKEEALSVLQSSLGYNFGIADDTAAMNAFMLYIPAVVVIDYDGYYMYELAEQMDGGRVIQSSHQWMPKKPFIYEDKQGYSAAFTLDDQVTVIDHQTGEQIQGKRGELPDTLLPNLLSDPERFDQLRRSTIVRSIEQDLSRAIESHNTAVRRLGWTYLFTMPTISQEDWSNTVDEPGMLVFLQGIPAGVSRFNNYALGGGRVARAKGLLAGKDSISGLPYVSSGICNLPFTAEEVYVHKRDAAEAGYYEWNCR</sequence>